<protein>
    <submittedName>
        <fullName evidence="4">2-oxoglutarate and Fe(II)-dependent oxygenase superfamily protein</fullName>
    </submittedName>
</protein>
<name>A0A4Y1RDN3_PRUDU</name>
<dbReference type="AlphaFoldDB" id="A0A4Y1RDN3"/>
<dbReference type="InterPro" id="IPR026992">
    <property type="entry name" value="DIOX_N"/>
</dbReference>
<dbReference type="Pfam" id="PF14226">
    <property type="entry name" value="DIOX_N"/>
    <property type="match status" value="2"/>
</dbReference>
<dbReference type="Pfam" id="PF03171">
    <property type="entry name" value="2OG-FeII_Oxy"/>
    <property type="match status" value="2"/>
</dbReference>
<evidence type="ECO:0000256" key="1">
    <source>
        <dbReference type="ARBA" id="ARBA00022723"/>
    </source>
</evidence>
<dbReference type="InterPro" id="IPR027443">
    <property type="entry name" value="IPNS-like_sf"/>
</dbReference>
<feature type="non-terminal residue" evidence="4">
    <location>
        <position position="744"/>
    </location>
</feature>
<gene>
    <name evidence="4" type="ORF">Prudu_012887</name>
</gene>
<evidence type="ECO:0000313" key="4">
    <source>
        <dbReference type="EMBL" id="BBH02349.1"/>
    </source>
</evidence>
<dbReference type="InterPro" id="IPR050231">
    <property type="entry name" value="Iron_ascorbate_oxido_reductase"/>
</dbReference>
<dbReference type="GO" id="GO:0046872">
    <property type="term" value="F:metal ion binding"/>
    <property type="evidence" value="ECO:0007669"/>
    <property type="project" value="UniProtKB-KW"/>
</dbReference>
<dbReference type="InterPro" id="IPR044861">
    <property type="entry name" value="IPNS-like_FE2OG_OXY"/>
</dbReference>
<evidence type="ECO:0000259" key="3">
    <source>
        <dbReference type="PROSITE" id="PS51471"/>
    </source>
</evidence>
<organism evidence="4">
    <name type="scientific">Prunus dulcis</name>
    <name type="common">Almond</name>
    <name type="synonym">Amygdalus dulcis</name>
    <dbReference type="NCBI Taxonomy" id="3755"/>
    <lineage>
        <taxon>Eukaryota</taxon>
        <taxon>Viridiplantae</taxon>
        <taxon>Streptophyta</taxon>
        <taxon>Embryophyta</taxon>
        <taxon>Tracheophyta</taxon>
        <taxon>Spermatophyta</taxon>
        <taxon>Magnoliopsida</taxon>
        <taxon>eudicotyledons</taxon>
        <taxon>Gunneridae</taxon>
        <taxon>Pentapetalae</taxon>
        <taxon>rosids</taxon>
        <taxon>fabids</taxon>
        <taxon>Rosales</taxon>
        <taxon>Rosaceae</taxon>
        <taxon>Amygdaloideae</taxon>
        <taxon>Amygdaleae</taxon>
        <taxon>Prunus</taxon>
    </lineage>
</organism>
<dbReference type="InterPro" id="IPR005123">
    <property type="entry name" value="Oxoglu/Fe-dep_dioxygenase_dom"/>
</dbReference>
<dbReference type="PROSITE" id="PS51471">
    <property type="entry name" value="FE2OG_OXY"/>
    <property type="match status" value="1"/>
</dbReference>
<keyword evidence="1" id="KW-0479">Metal-binding</keyword>
<dbReference type="EMBL" id="AP019300">
    <property type="protein sequence ID" value="BBH02349.1"/>
    <property type="molecule type" value="Genomic_DNA"/>
</dbReference>
<reference evidence="4" key="1">
    <citation type="journal article" date="2019" name="Science">
        <title>Mutation of a bHLH transcription factor allowed almond domestication.</title>
        <authorList>
            <person name="Sanchez-Perez R."/>
            <person name="Pavan S."/>
            <person name="Mazzeo R."/>
            <person name="Moldovan C."/>
            <person name="Aiese Cigliano R."/>
            <person name="Del Cueto J."/>
            <person name="Ricciardi F."/>
            <person name="Lotti C."/>
            <person name="Ricciardi L."/>
            <person name="Dicenta F."/>
            <person name="Lopez-Marques R.L."/>
            <person name="Lindberg Moller B."/>
        </authorList>
    </citation>
    <scope>NUCLEOTIDE SEQUENCE</scope>
</reference>
<sequence>PTLPTINFSIEDLKPGSASWLSTAKQVRFGLEEYGCFVAQYEQISGELLNSIFGQAKDLFEVPKENKVKNVGEEPYRGHMGPNPLLPLYESLCIDNVTSPQETQKFKNLIETTDSFGQLLADLERTVEQLIFESYGIGKQYESVGSSNGHLLRFIKYTVPEDNDTTLRFPSHTDINFTTIVVQHDIAGLEVKTKEGDWIDVECAPSQFVFMAGDGLQLPTINFSIEDLKPGSASWLPTAKQVRFALEEYGCFVAQYEQISEELLNNMFGQAKDLFEIPKENKVKNVGEEPYRGHMGPNPGLPLYESLCIDNVTSPQETQKFKNLMWPEGKTNFCVFEFTIRQYNETTDLFGQLLADLERTVEQLLFESYGIGKQYESVGSSNGHLLRFIKYTVPEDNDTTLRFPSHTDINFTTIVVQHDIAGLEVKTKEGDWINVECKPSQVQLVFMAGDGLQLPTINFSIEDLKPGSASWSSTAKQVRFALEEYGSFVAQYDQISAELLNNMFGQAKDLFEVPKENKEKNVGDEPYRGHMGPNPLLPLYESLCIDNVTSPQETQNETTDSFGQLLANLERTVEQLLFEGYGIGKQYESVGSSNGHLLRFIRYTVPEDKDATVRFPSHTDINFTTIVVQHDIAGLEIKTKEGDWINVECAPSQAQIVFMAGDGLQVWSNDRVKACHHRVKHSGDKTRYSIGMFTFNNGIFQVPEELVDESHPLLYNAFDSRAFIRKYATTPELKKAACPIKAFA</sequence>
<feature type="domain" description="Fe2OG dioxygenase" evidence="3">
    <location>
        <begin position="592"/>
        <end position="698"/>
    </location>
</feature>
<dbReference type="PANTHER" id="PTHR47990">
    <property type="entry name" value="2-OXOGLUTARATE (2OG) AND FE(II)-DEPENDENT OXYGENASE SUPERFAMILY PROTEIN-RELATED"/>
    <property type="match status" value="1"/>
</dbReference>
<dbReference type="Gene3D" id="2.60.120.330">
    <property type="entry name" value="B-lactam Antibiotic, Isopenicillin N Synthase, Chain"/>
    <property type="match status" value="3"/>
</dbReference>
<evidence type="ECO:0000256" key="2">
    <source>
        <dbReference type="ARBA" id="ARBA00023004"/>
    </source>
</evidence>
<proteinExistence type="predicted"/>
<accession>A0A4Y1RDN3</accession>
<keyword evidence="2" id="KW-0408">Iron</keyword>
<feature type="non-terminal residue" evidence="4">
    <location>
        <position position="1"/>
    </location>
</feature>
<dbReference type="SUPFAM" id="SSF51197">
    <property type="entry name" value="Clavaminate synthase-like"/>
    <property type="match status" value="3"/>
</dbReference>